<reference evidence="2 4" key="1">
    <citation type="submission" date="2024-02" db="EMBL/GenBank/DDBJ databases">
        <title>Lysobacter Genome Sequencing and Mining.</title>
        <authorList>
            <person name="Bierman J."/>
            <person name="Walker M.C."/>
        </authorList>
    </citation>
    <scope>NUCLEOTIDE SEQUENCE [LARGE SCALE GENOMIC DNA]</scope>
    <source>
        <strain evidence="2 4">PB6250</strain>
    </source>
</reference>
<evidence type="ECO:0000313" key="2">
    <source>
        <dbReference type="EMBL" id="MEI2455206.1"/>
    </source>
</evidence>
<accession>A0AAU8MRG9</accession>
<dbReference type="InterPro" id="IPR046256">
    <property type="entry name" value="DUF6289"/>
</dbReference>
<dbReference type="AlphaFoldDB" id="A0AAU8MRG9"/>
<feature type="chain" id="PRO_5043952972" evidence="1">
    <location>
        <begin position="20"/>
        <end position="74"/>
    </location>
</feature>
<name>A0AAU8MRG9_9GAMM</name>
<keyword evidence="4" id="KW-1185">Reference proteome</keyword>
<sequence length="74" mass="7979">MSKKALLAAVLVFAGTLVAGTSAANAPPLGSEQFEEYYNASGQLVGYVHWSCDGRRTTWGTLSGELEVTRRRCQ</sequence>
<dbReference type="EMBL" id="JBANDL010000002">
    <property type="protein sequence ID" value="MEI2455206.1"/>
    <property type="molecule type" value="Genomic_DNA"/>
</dbReference>
<evidence type="ECO:0000256" key="1">
    <source>
        <dbReference type="SAM" id="SignalP"/>
    </source>
</evidence>
<gene>
    <name evidence="3" type="ORF">ABU614_17400</name>
    <name evidence="2" type="ORF">V2J18_11015</name>
</gene>
<keyword evidence="1" id="KW-0732">Signal</keyword>
<organism evidence="3">
    <name type="scientific">Lysobacter firmicutimachus</name>
    <dbReference type="NCBI Taxonomy" id="1792846"/>
    <lineage>
        <taxon>Bacteria</taxon>
        <taxon>Pseudomonadati</taxon>
        <taxon>Pseudomonadota</taxon>
        <taxon>Gammaproteobacteria</taxon>
        <taxon>Lysobacterales</taxon>
        <taxon>Lysobacteraceae</taxon>
        <taxon>Lysobacter</taxon>
    </lineage>
</organism>
<evidence type="ECO:0000313" key="3">
    <source>
        <dbReference type="EMBL" id="XCO74142.1"/>
    </source>
</evidence>
<dbReference type="EMBL" id="CP159925">
    <property type="protein sequence ID" value="XCO74142.1"/>
    <property type="molecule type" value="Genomic_DNA"/>
</dbReference>
<protein>
    <submittedName>
        <fullName evidence="3">DUF6289 family protein</fullName>
    </submittedName>
</protein>
<dbReference type="Proteomes" id="UP001387215">
    <property type="component" value="Unassembled WGS sequence"/>
</dbReference>
<proteinExistence type="predicted"/>
<reference evidence="3" key="2">
    <citation type="submission" date="2024-06" db="EMBL/GenBank/DDBJ databases">
        <authorList>
            <person name="Li S."/>
        </authorList>
    </citation>
    <scope>NUCLEOTIDE SEQUENCE</scope>
    <source>
        <strain evidence="3">SR10</strain>
    </source>
</reference>
<dbReference type="Pfam" id="PF19806">
    <property type="entry name" value="DUF6289"/>
    <property type="match status" value="1"/>
</dbReference>
<feature type="signal peptide" evidence="1">
    <location>
        <begin position="1"/>
        <end position="19"/>
    </location>
</feature>
<evidence type="ECO:0000313" key="4">
    <source>
        <dbReference type="Proteomes" id="UP001387215"/>
    </source>
</evidence>
<dbReference type="RefSeq" id="WP_064749390.1">
    <property type="nucleotide sequence ID" value="NZ_CP159925.1"/>
</dbReference>